<dbReference type="AlphaFoldDB" id="A0AAV5V4Z6"/>
<gene>
    <name evidence="2" type="ORF">PFISCL1PPCAC_4242</name>
</gene>
<accession>A0AAV5V4Z6</accession>
<dbReference type="EMBL" id="BTSY01000002">
    <property type="protein sequence ID" value="GMT12945.1"/>
    <property type="molecule type" value="Genomic_DNA"/>
</dbReference>
<feature type="non-terminal residue" evidence="2">
    <location>
        <position position="1"/>
    </location>
</feature>
<dbReference type="Proteomes" id="UP001432322">
    <property type="component" value="Unassembled WGS sequence"/>
</dbReference>
<name>A0AAV5V4Z6_9BILA</name>
<feature type="region of interest" description="Disordered" evidence="1">
    <location>
        <begin position="84"/>
        <end position="121"/>
    </location>
</feature>
<reference evidence="2" key="1">
    <citation type="submission" date="2023-10" db="EMBL/GenBank/DDBJ databases">
        <title>Genome assembly of Pristionchus species.</title>
        <authorList>
            <person name="Yoshida K."/>
            <person name="Sommer R.J."/>
        </authorList>
    </citation>
    <scope>NUCLEOTIDE SEQUENCE</scope>
    <source>
        <strain evidence="2">RS5133</strain>
    </source>
</reference>
<feature type="region of interest" description="Disordered" evidence="1">
    <location>
        <begin position="162"/>
        <end position="192"/>
    </location>
</feature>
<feature type="compositionally biased region" description="Acidic residues" evidence="1">
    <location>
        <begin position="93"/>
        <end position="120"/>
    </location>
</feature>
<proteinExistence type="predicted"/>
<feature type="compositionally biased region" description="Basic and acidic residues" evidence="1">
    <location>
        <begin position="173"/>
        <end position="192"/>
    </location>
</feature>
<evidence type="ECO:0000256" key="1">
    <source>
        <dbReference type="SAM" id="MobiDB-lite"/>
    </source>
</evidence>
<keyword evidence="3" id="KW-1185">Reference proteome</keyword>
<sequence>LFSLYSSPIHPSTSSLYVGSPMKIRSPFNHESPFIKHKHRFDGSGTPEKLELDWSDVIGNGQNYVYCNKKGDLDEVDFQFNETEKESEFYASSDDEEEGYEDKEEDEQDSDDSDLSEPSDDVIVIARHPAKRRLFEDQSDDVFVNSPPAKRRFFDIDPQPLNVEEYEINDQEDEKKREEKLKDDASSARQDGPEERIFTHYVEERSFTLIIPFIYPPRHGRFSFPLSENDINFLTKYVPDDWRHHLYDESGFRDFASKYRFKGSEYRRSVLLKRAFWLGTRIDPDEKEAESNDEVEPRRPNMKR</sequence>
<organism evidence="2 3">
    <name type="scientific">Pristionchus fissidentatus</name>
    <dbReference type="NCBI Taxonomy" id="1538716"/>
    <lineage>
        <taxon>Eukaryota</taxon>
        <taxon>Metazoa</taxon>
        <taxon>Ecdysozoa</taxon>
        <taxon>Nematoda</taxon>
        <taxon>Chromadorea</taxon>
        <taxon>Rhabditida</taxon>
        <taxon>Rhabditina</taxon>
        <taxon>Diplogasteromorpha</taxon>
        <taxon>Diplogasteroidea</taxon>
        <taxon>Neodiplogasteridae</taxon>
        <taxon>Pristionchus</taxon>
    </lineage>
</organism>
<evidence type="ECO:0000313" key="3">
    <source>
        <dbReference type="Proteomes" id="UP001432322"/>
    </source>
</evidence>
<evidence type="ECO:0000313" key="2">
    <source>
        <dbReference type="EMBL" id="GMT12945.1"/>
    </source>
</evidence>
<protein>
    <submittedName>
        <fullName evidence="2">Uncharacterized protein</fullName>
    </submittedName>
</protein>
<comment type="caution">
    <text evidence="2">The sequence shown here is derived from an EMBL/GenBank/DDBJ whole genome shotgun (WGS) entry which is preliminary data.</text>
</comment>